<feature type="compositionally biased region" description="Low complexity" evidence="1">
    <location>
        <begin position="106"/>
        <end position="126"/>
    </location>
</feature>
<dbReference type="Proteomes" id="UP000286746">
    <property type="component" value="Unassembled WGS sequence"/>
</dbReference>
<evidence type="ECO:0000313" key="3">
    <source>
        <dbReference type="Proteomes" id="UP000286746"/>
    </source>
</evidence>
<dbReference type="EMBL" id="BHZD01000001">
    <property type="protein sequence ID" value="GCD43679.1"/>
    <property type="molecule type" value="Genomic_DNA"/>
</dbReference>
<feature type="compositionally biased region" description="Basic residues" evidence="1">
    <location>
        <begin position="195"/>
        <end position="210"/>
    </location>
</feature>
<organism evidence="2 3">
    <name type="scientific">Streptomyces paromomycinus</name>
    <name type="common">Streptomyces rimosus subsp. paromomycinus</name>
    <dbReference type="NCBI Taxonomy" id="92743"/>
    <lineage>
        <taxon>Bacteria</taxon>
        <taxon>Bacillati</taxon>
        <taxon>Actinomycetota</taxon>
        <taxon>Actinomycetes</taxon>
        <taxon>Kitasatosporales</taxon>
        <taxon>Streptomycetaceae</taxon>
        <taxon>Streptomyces</taxon>
    </lineage>
</organism>
<feature type="compositionally biased region" description="Polar residues" evidence="1">
    <location>
        <begin position="12"/>
        <end position="22"/>
    </location>
</feature>
<sequence length="264" mass="27408">MGGGSGPLRGHSSASFSCSESDTWASVRTACGETPARPRALAGMAAFRAIGLGTPTSRARPGTPVRLSARVPGRASVRVTSGAPASEGPRARVAARRPARQRPRARASGCPSGRASSGASASEGPSVQVPEWPGVVRRVSARVARRSRVGVGWPGARVPSPGSGLPYRHHPVSLTTRRGAPGRHRKLPPPTSARRTGRRGRVGGHPRRQSARCPTIRCTEAKGCRGVGPLRAPAPHHESNANRTSAQTPARSAKSPPARIPGQL</sequence>
<name>A0A401W2X8_STREY</name>
<gene>
    <name evidence="2" type="ORF">GKJPGBOP_03361</name>
</gene>
<keyword evidence="3" id="KW-1185">Reference proteome</keyword>
<feature type="region of interest" description="Disordered" evidence="1">
    <location>
        <begin position="1"/>
        <end position="22"/>
    </location>
</feature>
<evidence type="ECO:0000256" key="1">
    <source>
        <dbReference type="SAM" id="MobiDB-lite"/>
    </source>
</evidence>
<proteinExistence type="predicted"/>
<accession>A0A401W2X8</accession>
<comment type="caution">
    <text evidence="2">The sequence shown here is derived from an EMBL/GenBank/DDBJ whole genome shotgun (WGS) entry which is preliminary data.</text>
</comment>
<feature type="region of interest" description="Disordered" evidence="1">
    <location>
        <begin position="52"/>
        <end position="129"/>
    </location>
</feature>
<evidence type="ECO:0000313" key="2">
    <source>
        <dbReference type="EMBL" id="GCD43679.1"/>
    </source>
</evidence>
<feature type="region of interest" description="Disordered" evidence="1">
    <location>
        <begin position="159"/>
        <end position="264"/>
    </location>
</feature>
<reference evidence="2 3" key="1">
    <citation type="submission" date="2018-11" db="EMBL/GenBank/DDBJ databases">
        <title>Whole genome sequence of Streptomyces paromomycinus NBRC 15454(T).</title>
        <authorList>
            <person name="Komaki H."/>
            <person name="Tamura T."/>
        </authorList>
    </citation>
    <scope>NUCLEOTIDE SEQUENCE [LARGE SCALE GENOMIC DNA]</scope>
    <source>
        <strain evidence="2 3">NBRC 15454</strain>
    </source>
</reference>
<protein>
    <submittedName>
        <fullName evidence="2">Uncharacterized protein</fullName>
    </submittedName>
</protein>
<feature type="compositionally biased region" description="Basic residues" evidence="1">
    <location>
        <begin position="93"/>
        <end position="105"/>
    </location>
</feature>
<dbReference type="AlphaFoldDB" id="A0A401W2X8"/>
<feature type="compositionally biased region" description="Polar residues" evidence="1">
    <location>
        <begin position="241"/>
        <end position="250"/>
    </location>
</feature>